<accession>F3YY57</accession>
<dbReference type="SUPFAM" id="SSF53448">
    <property type="entry name" value="Nucleotide-diphospho-sugar transferases"/>
    <property type="match status" value="1"/>
</dbReference>
<dbReference type="eggNOG" id="COG0463">
    <property type="taxonomic scope" value="Bacteria"/>
</dbReference>
<name>F3YY57_DESAF</name>
<protein>
    <submittedName>
        <fullName evidence="1">Glycosyl transferase family 2</fullName>
    </submittedName>
</protein>
<reference evidence="1 2" key="1">
    <citation type="journal article" date="2011" name="J. Bacteriol.">
        <title>Genome sequence of the mercury-methylating and pleomorphic Desulfovibrio africanus Strain Walvis Bay.</title>
        <authorList>
            <person name="Brown S.D."/>
            <person name="Wall J.D."/>
            <person name="Kucken A.M."/>
            <person name="Gilmour C.C."/>
            <person name="Podar M."/>
            <person name="Brandt C.C."/>
            <person name="Teshima H."/>
            <person name="Detter J.C."/>
            <person name="Han C.S."/>
            <person name="Land M.L."/>
            <person name="Lucas S."/>
            <person name="Han J."/>
            <person name="Pennacchio L."/>
            <person name="Nolan M."/>
            <person name="Pitluck S."/>
            <person name="Woyke T."/>
            <person name="Goodwin L."/>
            <person name="Palumbo A.V."/>
            <person name="Elias D.A."/>
        </authorList>
    </citation>
    <scope>NUCLEOTIDE SEQUENCE [LARGE SCALE GENOMIC DNA]</scope>
    <source>
        <strain evidence="1 2">Walvis Bay</strain>
    </source>
</reference>
<organism evidence="1 2">
    <name type="scientific">Desulfocurvibacter africanus subsp. africanus str. Walvis Bay</name>
    <dbReference type="NCBI Taxonomy" id="690850"/>
    <lineage>
        <taxon>Bacteria</taxon>
        <taxon>Pseudomonadati</taxon>
        <taxon>Thermodesulfobacteriota</taxon>
        <taxon>Desulfovibrionia</taxon>
        <taxon>Desulfovibrionales</taxon>
        <taxon>Desulfovibrionaceae</taxon>
        <taxon>Desulfocurvibacter</taxon>
    </lineage>
</organism>
<dbReference type="Proteomes" id="UP000007844">
    <property type="component" value="Chromosome"/>
</dbReference>
<dbReference type="AlphaFoldDB" id="F3YY57"/>
<keyword evidence="1" id="KW-0808">Transferase</keyword>
<dbReference type="KEGG" id="daf:Desaf_3553"/>
<dbReference type="Gene3D" id="3.90.550.10">
    <property type="entry name" value="Spore Coat Polysaccharide Biosynthesis Protein SpsA, Chain A"/>
    <property type="match status" value="1"/>
</dbReference>
<dbReference type="HOGENOM" id="CLU_1003720_0_0_7"/>
<dbReference type="GO" id="GO:0016740">
    <property type="term" value="F:transferase activity"/>
    <property type="evidence" value="ECO:0007669"/>
    <property type="project" value="UniProtKB-KW"/>
</dbReference>
<sequence length="277" mass="31546">MIHVSLTSTSFRMPIVYYTLISLLRQRQVEYRLYLWLSQEPFALDKGVDAIPDEIAELQSDMFHVGFAPNTGSYRKLLPLLQIVSAPDDLIVIADDDVIYNRNWLDRLGNAAEARPRDIVCCRARQPRRNALGGLRPYKKWPYVNRELRDKRLLPIGVGGVAYRRGFFPDLSIFDGCNELAFCKDDLFLKFCTHAHIESVTRIANGESLFSIIETGETLFSLNKRSYPRFGKPDGLLAGLVRTKRSASVLRSLGLLTTENDKTNQVLADHFGFNPYQ</sequence>
<proteinExistence type="predicted"/>
<dbReference type="InterPro" id="IPR029044">
    <property type="entry name" value="Nucleotide-diphossugar_trans"/>
</dbReference>
<evidence type="ECO:0000313" key="2">
    <source>
        <dbReference type="Proteomes" id="UP000007844"/>
    </source>
</evidence>
<keyword evidence="2" id="KW-1185">Reference proteome</keyword>
<gene>
    <name evidence="1" type="ORF">Desaf_3553</name>
</gene>
<evidence type="ECO:0000313" key="1">
    <source>
        <dbReference type="EMBL" id="EGJ51833.1"/>
    </source>
</evidence>
<dbReference type="RefSeq" id="WP_014261447.1">
    <property type="nucleotide sequence ID" value="NC_016629.1"/>
</dbReference>
<dbReference type="EMBL" id="CP003221">
    <property type="protein sequence ID" value="EGJ51833.1"/>
    <property type="molecule type" value="Genomic_DNA"/>
</dbReference>